<proteinExistence type="predicted"/>
<dbReference type="SUPFAM" id="SSF48452">
    <property type="entry name" value="TPR-like"/>
    <property type="match status" value="1"/>
</dbReference>
<protein>
    <recommendedName>
        <fullName evidence="2">Tetratricopeptide repeat protein</fullName>
    </recommendedName>
</protein>
<dbReference type="EMBL" id="UINC01124996">
    <property type="protein sequence ID" value="SVD02523.1"/>
    <property type="molecule type" value="Genomic_DNA"/>
</dbReference>
<dbReference type="Gene3D" id="1.25.40.10">
    <property type="entry name" value="Tetratricopeptide repeat domain"/>
    <property type="match status" value="1"/>
</dbReference>
<evidence type="ECO:0000313" key="1">
    <source>
        <dbReference type="EMBL" id="SVD02523.1"/>
    </source>
</evidence>
<evidence type="ECO:0008006" key="2">
    <source>
        <dbReference type="Google" id="ProtNLM"/>
    </source>
</evidence>
<reference evidence="1" key="1">
    <citation type="submission" date="2018-05" db="EMBL/GenBank/DDBJ databases">
        <authorList>
            <person name="Lanie J.A."/>
            <person name="Ng W.-L."/>
            <person name="Kazmierczak K.M."/>
            <person name="Andrzejewski T.M."/>
            <person name="Davidsen T.M."/>
            <person name="Wayne K.J."/>
            <person name="Tettelin H."/>
            <person name="Glass J.I."/>
            <person name="Rusch D."/>
            <person name="Podicherti R."/>
            <person name="Tsui H.-C.T."/>
            <person name="Winkler M.E."/>
        </authorList>
    </citation>
    <scope>NUCLEOTIDE SEQUENCE</scope>
</reference>
<name>A0A382RY14_9ZZZZ</name>
<organism evidence="1">
    <name type="scientific">marine metagenome</name>
    <dbReference type="NCBI Taxonomy" id="408172"/>
    <lineage>
        <taxon>unclassified sequences</taxon>
        <taxon>metagenomes</taxon>
        <taxon>ecological metagenomes</taxon>
    </lineage>
</organism>
<sequence>MNSLIKLTLFVFILFYLNGCESQEIRYHNKMIEILSEKSTIIDPEINIYASKRRLSWLQKQSHDINIASKLQHEAVIANEMLNAGYTQQAIDKYNNVLNIIDSLELSPPKEFTNSVLDLLAITNLRLGEEINCLDDHNKESCIIPIRGSGVHRNKSGTSKAIQIYNKLLSQNPNDFVYRWLINLAYMLRGDYPNNIPKKWMIPQLTPSDSISFPEFNEVASERGLDHISLAGGSIAEDLDQDGDIDIIASSWGIDNQIQLFIN</sequence>
<accession>A0A382RY14</accession>
<feature type="non-terminal residue" evidence="1">
    <location>
        <position position="263"/>
    </location>
</feature>
<dbReference type="InterPro" id="IPR011990">
    <property type="entry name" value="TPR-like_helical_dom_sf"/>
</dbReference>
<dbReference type="AlphaFoldDB" id="A0A382RY14"/>
<gene>
    <name evidence="1" type="ORF">METZ01_LOCUS355377</name>
</gene>